<name>A0A132NPQ0_GIAIN</name>
<gene>
    <name evidence="1" type="ORF">QR46_4302</name>
</gene>
<evidence type="ECO:0000313" key="1">
    <source>
        <dbReference type="EMBL" id="KWX11742.1"/>
    </source>
</evidence>
<dbReference type="Proteomes" id="UP000070089">
    <property type="component" value="Unassembled WGS sequence"/>
</dbReference>
<organism evidence="1 2">
    <name type="scientific">Giardia duodenalis assemblage B</name>
    <dbReference type="NCBI Taxonomy" id="1394984"/>
    <lineage>
        <taxon>Eukaryota</taxon>
        <taxon>Metamonada</taxon>
        <taxon>Diplomonadida</taxon>
        <taxon>Hexamitidae</taxon>
        <taxon>Giardiinae</taxon>
        <taxon>Giardia</taxon>
    </lineage>
</organism>
<evidence type="ECO:0000313" key="2">
    <source>
        <dbReference type="Proteomes" id="UP000070089"/>
    </source>
</evidence>
<protein>
    <submittedName>
        <fullName evidence="1">Uncharacterized protein</fullName>
    </submittedName>
</protein>
<comment type="caution">
    <text evidence="1">The sequence shown here is derived from an EMBL/GenBank/DDBJ whole genome shotgun (WGS) entry which is preliminary data.</text>
</comment>
<proteinExistence type="predicted"/>
<reference evidence="1 2" key="1">
    <citation type="journal article" date="2015" name="Mol. Biochem. Parasitol.">
        <title>Identification of polymorphic genes for use in assemblage B genotyping assays through comparative genomics of multiple assemblage B Giardia duodenalis isolates.</title>
        <authorList>
            <person name="Wielinga C."/>
            <person name="Thompson R.C."/>
            <person name="Monis P."/>
            <person name="Ryan U."/>
        </authorList>
    </citation>
    <scope>NUCLEOTIDE SEQUENCE [LARGE SCALE GENOMIC DNA]</scope>
    <source>
        <strain evidence="1 2">BAH15c1</strain>
    </source>
</reference>
<sequence>MHFMLQSRNQLRVLSWLWKANKAYCIMFLKSLPAQQVHFLLLTNPTATKELYELAGIQLPMLPPLLKTVPVSADSDAAPVNFDFKDSICQSQRASEDTQSAESSAVTLFCDEDFDQRSRKPHFPILEVLSIEQWQTTIDLLIDRLLSRLNNGPYSTIVIDIPVITKVAPEHQASCHSMDWPISYPNVGKWRRKPTWNKLYTTIRDSFRKQWLGPNSGIHSNIAYTIKNTEDAYDNPVLQLLHTITLFKKETKTRLKYSLNQVELLAAVFNTISAHRWSISKKSFVQLLCQCGPYSREVFSLLNRQALLTVTANTSSLDNPMTHFYAAQLLAQAYGEEYKQGDCSERVNDSPT</sequence>
<dbReference type="AlphaFoldDB" id="A0A132NPQ0"/>
<dbReference type="EMBL" id="JXTI01000159">
    <property type="protein sequence ID" value="KWX11742.1"/>
    <property type="molecule type" value="Genomic_DNA"/>
</dbReference>
<accession>A0A132NPQ0</accession>
<dbReference type="VEuPathDB" id="GiardiaDB:QR46_4302"/>
<dbReference type="OrthoDB" id="10259935at2759"/>